<proteinExistence type="predicted"/>
<protein>
    <submittedName>
        <fullName evidence="2">Uncharacterized protein</fullName>
    </submittedName>
</protein>
<sequence>MLVEVSMKDKKKAERRYQEYLKKMNKKKGEQKK</sequence>
<evidence type="ECO:0000313" key="3">
    <source>
        <dbReference type="Proteomes" id="UP000095727"/>
    </source>
</evidence>
<dbReference type="EMBL" id="CYXR01000015">
    <property type="protein sequence ID" value="CUN01276.1"/>
    <property type="molecule type" value="Genomic_DNA"/>
</dbReference>
<gene>
    <name evidence="2" type="ORF">ERS852574_02135</name>
</gene>
<organism evidence="2 3">
    <name type="scientific">Coprococcus comes</name>
    <dbReference type="NCBI Taxonomy" id="410072"/>
    <lineage>
        <taxon>Bacteria</taxon>
        <taxon>Bacillati</taxon>
        <taxon>Bacillota</taxon>
        <taxon>Clostridia</taxon>
        <taxon>Lachnospirales</taxon>
        <taxon>Lachnospiraceae</taxon>
        <taxon>Coprococcus</taxon>
    </lineage>
</organism>
<dbReference type="AlphaFoldDB" id="A0A173TGI0"/>
<evidence type="ECO:0000313" key="2">
    <source>
        <dbReference type="EMBL" id="CUN01276.1"/>
    </source>
</evidence>
<keyword evidence="1" id="KW-0175">Coiled coil</keyword>
<accession>A0A173TGI0</accession>
<name>A0A173TGI0_9FIRM</name>
<evidence type="ECO:0000256" key="1">
    <source>
        <dbReference type="SAM" id="Coils"/>
    </source>
</evidence>
<feature type="coiled-coil region" evidence="1">
    <location>
        <begin position="3"/>
        <end position="30"/>
    </location>
</feature>
<dbReference type="Proteomes" id="UP000095727">
    <property type="component" value="Unassembled WGS sequence"/>
</dbReference>
<reference evidence="2 3" key="1">
    <citation type="submission" date="2015-09" db="EMBL/GenBank/DDBJ databases">
        <authorList>
            <consortium name="Pathogen Informatics"/>
        </authorList>
    </citation>
    <scope>NUCLEOTIDE SEQUENCE [LARGE SCALE GENOMIC DNA]</scope>
    <source>
        <strain evidence="2 3">2789STDY5834962</strain>
    </source>
</reference>